<name>A0A7J6X6S4_THATH</name>
<evidence type="ECO:0000313" key="1">
    <source>
        <dbReference type="EMBL" id="KAF5205466.1"/>
    </source>
</evidence>
<proteinExistence type="predicted"/>
<protein>
    <submittedName>
        <fullName evidence="1">Uncharacterized protein</fullName>
    </submittedName>
</protein>
<dbReference type="EMBL" id="JABWDY010004024">
    <property type="protein sequence ID" value="KAF5205466.1"/>
    <property type="molecule type" value="Genomic_DNA"/>
</dbReference>
<reference evidence="1 2" key="1">
    <citation type="submission" date="2020-06" db="EMBL/GenBank/DDBJ databases">
        <title>Transcriptomic and genomic resources for Thalictrum thalictroides and T. hernandezii: Facilitating candidate gene discovery in an emerging model plant lineage.</title>
        <authorList>
            <person name="Arias T."/>
            <person name="Riano-Pachon D.M."/>
            <person name="Di Stilio V.S."/>
        </authorList>
    </citation>
    <scope>NUCLEOTIDE SEQUENCE [LARGE SCALE GENOMIC DNA]</scope>
    <source>
        <strain evidence="2">cv. WT478/WT964</strain>
        <tissue evidence="1">Leaves</tissue>
    </source>
</reference>
<gene>
    <name evidence="1" type="ORF">FRX31_004946</name>
</gene>
<keyword evidence="2" id="KW-1185">Reference proteome</keyword>
<dbReference type="AlphaFoldDB" id="A0A7J6X6S4"/>
<organism evidence="1 2">
    <name type="scientific">Thalictrum thalictroides</name>
    <name type="common">Rue-anemone</name>
    <name type="synonym">Anemone thalictroides</name>
    <dbReference type="NCBI Taxonomy" id="46969"/>
    <lineage>
        <taxon>Eukaryota</taxon>
        <taxon>Viridiplantae</taxon>
        <taxon>Streptophyta</taxon>
        <taxon>Embryophyta</taxon>
        <taxon>Tracheophyta</taxon>
        <taxon>Spermatophyta</taxon>
        <taxon>Magnoliopsida</taxon>
        <taxon>Ranunculales</taxon>
        <taxon>Ranunculaceae</taxon>
        <taxon>Thalictroideae</taxon>
        <taxon>Thalictrum</taxon>
    </lineage>
</organism>
<feature type="non-terminal residue" evidence="1">
    <location>
        <position position="1"/>
    </location>
</feature>
<accession>A0A7J6X6S4</accession>
<dbReference type="Proteomes" id="UP000554482">
    <property type="component" value="Unassembled WGS sequence"/>
</dbReference>
<sequence length="88" mass="9572">VLKEFAAKKCVKLGKLIKETNGNQKRNKGKRDSIVKVEQEVHQPCSSSSSSNDSALITSSRGVVLGRSQHYQGGQWKPALQSIAEFGS</sequence>
<evidence type="ECO:0000313" key="2">
    <source>
        <dbReference type="Proteomes" id="UP000554482"/>
    </source>
</evidence>
<comment type="caution">
    <text evidence="1">The sequence shown here is derived from an EMBL/GenBank/DDBJ whole genome shotgun (WGS) entry which is preliminary data.</text>
</comment>